<organism evidence="2 3">
    <name type="scientific">Dorea formicigenerans</name>
    <dbReference type="NCBI Taxonomy" id="39486"/>
    <lineage>
        <taxon>Bacteria</taxon>
        <taxon>Bacillati</taxon>
        <taxon>Bacillota</taxon>
        <taxon>Clostridia</taxon>
        <taxon>Lachnospirales</taxon>
        <taxon>Lachnospiraceae</taxon>
        <taxon>Dorea</taxon>
    </lineage>
</organism>
<dbReference type="RefSeq" id="WP_144124115.1">
    <property type="nucleotide sequence ID" value="NZ_CABHNI010000027.1"/>
</dbReference>
<proteinExistence type="predicted"/>
<dbReference type="Gene3D" id="2.40.50.140">
    <property type="entry name" value="Nucleic acid-binding proteins"/>
    <property type="match status" value="1"/>
</dbReference>
<keyword evidence="1" id="KW-1133">Transmembrane helix</keyword>
<evidence type="ECO:0008006" key="4">
    <source>
        <dbReference type="Google" id="ProtNLM"/>
    </source>
</evidence>
<evidence type="ECO:0000256" key="1">
    <source>
        <dbReference type="SAM" id="Phobius"/>
    </source>
</evidence>
<dbReference type="AlphaFoldDB" id="A0A564T8X1"/>
<dbReference type="InterPro" id="IPR012340">
    <property type="entry name" value="NA-bd_OB-fold"/>
</dbReference>
<sequence length="112" mass="12926">MFKQISSKKWGWLLLFVIIFFVIIFYDNNSPKNKVIENPNFDAKVIEIKDTIILVEALNTQKEIIVGTNHTNKSLSIGDLINIEYDGEIEESNPPSITALRIEKLDNRDLLY</sequence>
<feature type="transmembrane region" description="Helical" evidence="1">
    <location>
        <begin position="10"/>
        <end position="26"/>
    </location>
</feature>
<accession>A0A564T8X1</accession>
<evidence type="ECO:0000313" key="3">
    <source>
        <dbReference type="Proteomes" id="UP000358366"/>
    </source>
</evidence>
<keyword evidence="1" id="KW-0812">Transmembrane</keyword>
<keyword evidence="1" id="KW-0472">Membrane</keyword>
<dbReference type="Proteomes" id="UP000358366">
    <property type="component" value="Unassembled WGS sequence"/>
</dbReference>
<evidence type="ECO:0000313" key="2">
    <source>
        <dbReference type="EMBL" id="VUX03803.1"/>
    </source>
</evidence>
<dbReference type="EMBL" id="CABHNI010000027">
    <property type="protein sequence ID" value="VUX03803.1"/>
    <property type="molecule type" value="Genomic_DNA"/>
</dbReference>
<protein>
    <recommendedName>
        <fullName evidence="4">DUF3221 domain-containing protein</fullName>
    </recommendedName>
</protein>
<reference evidence="2 3" key="1">
    <citation type="submission" date="2019-07" db="EMBL/GenBank/DDBJ databases">
        <authorList>
            <person name="Hibberd C M."/>
            <person name="Gehrig L. J."/>
            <person name="Chang H.-W."/>
            <person name="Venkatesh S."/>
        </authorList>
    </citation>
    <scope>NUCLEOTIDE SEQUENCE [LARGE SCALE GENOMIC DNA]</scope>
    <source>
        <strain evidence="2">Dorea_formicigenerans_SSTS_Bg7063</strain>
    </source>
</reference>
<gene>
    <name evidence="2" type="ORF">DFSSTS7063_01199</name>
</gene>
<name>A0A564T8X1_9FIRM</name>